<dbReference type="OrthoDB" id="9779930at2"/>
<dbReference type="Proteomes" id="UP000190285">
    <property type="component" value="Unassembled WGS sequence"/>
</dbReference>
<evidence type="ECO:0000313" key="2">
    <source>
        <dbReference type="Proteomes" id="UP000190285"/>
    </source>
</evidence>
<evidence type="ECO:0000313" key="1">
    <source>
        <dbReference type="EMBL" id="SKC84751.1"/>
    </source>
</evidence>
<proteinExistence type="predicted"/>
<name>A0A1T5M937_9FIRM</name>
<dbReference type="STRING" id="36842.SAMN02194393_04202"/>
<organism evidence="1 2">
    <name type="scientific">Maledivibacter halophilus</name>
    <dbReference type="NCBI Taxonomy" id="36842"/>
    <lineage>
        <taxon>Bacteria</taxon>
        <taxon>Bacillati</taxon>
        <taxon>Bacillota</taxon>
        <taxon>Clostridia</taxon>
        <taxon>Peptostreptococcales</taxon>
        <taxon>Caminicellaceae</taxon>
        <taxon>Maledivibacter</taxon>
    </lineage>
</organism>
<reference evidence="1 2" key="1">
    <citation type="submission" date="2017-02" db="EMBL/GenBank/DDBJ databases">
        <authorList>
            <person name="Peterson S.W."/>
        </authorList>
    </citation>
    <scope>NUCLEOTIDE SEQUENCE [LARGE SCALE GENOMIC DNA]</scope>
    <source>
        <strain evidence="1 2">M1</strain>
    </source>
</reference>
<protein>
    <recommendedName>
        <fullName evidence="3">Transposase, Mutator family</fullName>
    </recommendedName>
</protein>
<sequence>MAITKEQLRQIISANEINNVGDIYALFKESFKDIFQELLEAKLEASIGYPKNEKDTVVTDNI</sequence>
<keyword evidence="2" id="KW-1185">Reference proteome</keyword>
<dbReference type="AlphaFoldDB" id="A0A1T5M937"/>
<evidence type="ECO:0008006" key="3">
    <source>
        <dbReference type="Google" id="ProtNLM"/>
    </source>
</evidence>
<gene>
    <name evidence="1" type="ORF">SAMN02194393_04202</name>
</gene>
<dbReference type="EMBL" id="FUZT01000012">
    <property type="protein sequence ID" value="SKC84751.1"/>
    <property type="molecule type" value="Genomic_DNA"/>
</dbReference>
<dbReference type="RefSeq" id="WP_079494371.1">
    <property type="nucleotide sequence ID" value="NZ_FUZT01000012.1"/>
</dbReference>
<accession>A0A1T5M937</accession>